<proteinExistence type="predicted"/>
<organism evidence="3 4">
    <name type="scientific">Chloracidobacterium validum</name>
    <dbReference type="NCBI Taxonomy" id="2821543"/>
    <lineage>
        <taxon>Bacteria</taxon>
        <taxon>Pseudomonadati</taxon>
        <taxon>Acidobacteriota</taxon>
        <taxon>Terriglobia</taxon>
        <taxon>Terriglobales</taxon>
        <taxon>Acidobacteriaceae</taxon>
        <taxon>Chloracidobacterium</taxon>
    </lineage>
</organism>
<feature type="signal peptide" evidence="2">
    <location>
        <begin position="1"/>
        <end position="21"/>
    </location>
</feature>
<reference evidence="3 4" key="1">
    <citation type="submission" date="2021-03" db="EMBL/GenBank/DDBJ databases">
        <title>Genomic and phenotypic characterization of Chloracidobacterium isolates provides evidence for multiple species.</title>
        <authorList>
            <person name="Saini M.K."/>
            <person name="Costas A.M.G."/>
            <person name="Tank M."/>
            <person name="Bryant D.A."/>
        </authorList>
    </citation>
    <scope>NUCLEOTIDE SEQUENCE [LARGE SCALE GENOMIC DNA]</scope>
    <source>
        <strain evidence="3 4">BV2-C</strain>
    </source>
</reference>
<sequence>MRKSISIALLICLILNIPAIAGISSKKAAYHGGTTRDKDFPGVKDIIEGTLNTSDEENLIFEYKLNDVDRKYIIPYKQIIDIEYGQKVGRRVGAAIATAVLISPVGLFLLFSKKKKHFLTIGYKDNENKEQVAVFELGKDIVRTTLPVLEARSGKKIEFQRSE</sequence>
<keyword evidence="2" id="KW-0732">Signal</keyword>
<protein>
    <submittedName>
        <fullName evidence="3">Uncharacterized protein</fullName>
    </submittedName>
</protein>
<evidence type="ECO:0000313" key="4">
    <source>
        <dbReference type="Proteomes" id="UP000676506"/>
    </source>
</evidence>
<keyword evidence="1" id="KW-0472">Membrane</keyword>
<accession>A0ABX8BAE5</accession>
<dbReference type="Proteomes" id="UP000676506">
    <property type="component" value="Chromosome 1"/>
</dbReference>
<feature type="transmembrane region" description="Helical" evidence="1">
    <location>
        <begin position="92"/>
        <end position="111"/>
    </location>
</feature>
<dbReference type="RefSeq" id="WP_211428415.1">
    <property type="nucleotide sequence ID" value="NZ_CP072648.1"/>
</dbReference>
<keyword evidence="4" id="KW-1185">Reference proteome</keyword>
<gene>
    <name evidence="3" type="ORF">J8C06_09245</name>
</gene>
<evidence type="ECO:0000256" key="1">
    <source>
        <dbReference type="SAM" id="Phobius"/>
    </source>
</evidence>
<keyword evidence="1" id="KW-1133">Transmembrane helix</keyword>
<feature type="chain" id="PRO_5046091511" evidence="2">
    <location>
        <begin position="22"/>
        <end position="163"/>
    </location>
</feature>
<evidence type="ECO:0000313" key="3">
    <source>
        <dbReference type="EMBL" id="QUW02525.1"/>
    </source>
</evidence>
<dbReference type="EMBL" id="CP072648">
    <property type="protein sequence ID" value="QUW02525.1"/>
    <property type="molecule type" value="Genomic_DNA"/>
</dbReference>
<keyword evidence="1" id="KW-0812">Transmembrane</keyword>
<name>A0ABX8BAE5_9BACT</name>
<evidence type="ECO:0000256" key="2">
    <source>
        <dbReference type="SAM" id="SignalP"/>
    </source>
</evidence>